<sequence length="105" mass="11797">MSLFVYLKPNTPKTEFLIFFPKPVPLTVCPVSAVDNLILPVAQAKILGITLTSFSLLYSTCNSSDPTALTCKYIWNNYLYHSHPGPSQHRPHLDYCNNFLTGHPD</sequence>
<dbReference type="EMBL" id="OX459937">
    <property type="protein sequence ID" value="CAI9151468.1"/>
    <property type="molecule type" value="Genomic_DNA"/>
</dbReference>
<proteinExistence type="predicted"/>
<reference evidence="1" key="1">
    <citation type="submission" date="2023-04" db="EMBL/GenBank/DDBJ databases">
        <authorList>
            <consortium name="ELIXIR-Norway"/>
        </authorList>
    </citation>
    <scope>NUCLEOTIDE SEQUENCE [LARGE SCALE GENOMIC DNA]</scope>
</reference>
<accession>A0ABN8XR37</accession>
<protein>
    <submittedName>
        <fullName evidence="1">Uncharacterized protein</fullName>
    </submittedName>
</protein>
<evidence type="ECO:0000313" key="1">
    <source>
        <dbReference type="EMBL" id="CAI9151468.1"/>
    </source>
</evidence>
<evidence type="ECO:0000313" key="2">
    <source>
        <dbReference type="Proteomes" id="UP001176941"/>
    </source>
</evidence>
<name>A0ABN8XR37_RANTA</name>
<organism evidence="1 2">
    <name type="scientific">Rangifer tarandus platyrhynchus</name>
    <name type="common">Svalbard reindeer</name>
    <dbReference type="NCBI Taxonomy" id="3082113"/>
    <lineage>
        <taxon>Eukaryota</taxon>
        <taxon>Metazoa</taxon>
        <taxon>Chordata</taxon>
        <taxon>Craniata</taxon>
        <taxon>Vertebrata</taxon>
        <taxon>Euteleostomi</taxon>
        <taxon>Mammalia</taxon>
        <taxon>Eutheria</taxon>
        <taxon>Laurasiatheria</taxon>
        <taxon>Artiodactyla</taxon>
        <taxon>Ruminantia</taxon>
        <taxon>Pecora</taxon>
        <taxon>Cervidae</taxon>
        <taxon>Odocoileinae</taxon>
        <taxon>Rangifer</taxon>
    </lineage>
</organism>
<keyword evidence="2" id="KW-1185">Reference proteome</keyword>
<gene>
    <name evidence="1" type="ORF">MRATA1EN1_LOCUS430</name>
</gene>
<dbReference type="Proteomes" id="UP001176941">
    <property type="component" value="Chromosome 1"/>
</dbReference>